<organism evidence="1 2">
    <name type="scientific">Dreissena polymorpha</name>
    <name type="common">Zebra mussel</name>
    <name type="synonym">Mytilus polymorpha</name>
    <dbReference type="NCBI Taxonomy" id="45954"/>
    <lineage>
        <taxon>Eukaryota</taxon>
        <taxon>Metazoa</taxon>
        <taxon>Spiralia</taxon>
        <taxon>Lophotrochozoa</taxon>
        <taxon>Mollusca</taxon>
        <taxon>Bivalvia</taxon>
        <taxon>Autobranchia</taxon>
        <taxon>Heteroconchia</taxon>
        <taxon>Euheterodonta</taxon>
        <taxon>Imparidentia</taxon>
        <taxon>Neoheterodontei</taxon>
        <taxon>Myida</taxon>
        <taxon>Dreissenoidea</taxon>
        <taxon>Dreissenidae</taxon>
        <taxon>Dreissena</taxon>
    </lineage>
</organism>
<sequence length="99" mass="11151">MPHNPGGHFHEDYTITVASKVKNDPPPGGQVFQPTQTAFNLVQDIIRTNTINVAKNAMPPVSLVFQQNRTIFKLIQDIIKTNLLTKFDEDLTINVSFRC</sequence>
<gene>
    <name evidence="1" type="ORF">DPMN_114634</name>
</gene>
<evidence type="ECO:0000313" key="2">
    <source>
        <dbReference type="Proteomes" id="UP000828390"/>
    </source>
</evidence>
<reference evidence="1" key="1">
    <citation type="journal article" date="2019" name="bioRxiv">
        <title>The Genome of the Zebra Mussel, Dreissena polymorpha: A Resource for Invasive Species Research.</title>
        <authorList>
            <person name="McCartney M.A."/>
            <person name="Auch B."/>
            <person name="Kono T."/>
            <person name="Mallez S."/>
            <person name="Zhang Y."/>
            <person name="Obille A."/>
            <person name="Becker A."/>
            <person name="Abrahante J.E."/>
            <person name="Garbe J."/>
            <person name="Badalamenti J.P."/>
            <person name="Herman A."/>
            <person name="Mangelson H."/>
            <person name="Liachko I."/>
            <person name="Sullivan S."/>
            <person name="Sone E.D."/>
            <person name="Koren S."/>
            <person name="Silverstein K.A.T."/>
            <person name="Beckman K.B."/>
            <person name="Gohl D.M."/>
        </authorList>
    </citation>
    <scope>NUCLEOTIDE SEQUENCE</scope>
    <source>
        <strain evidence="1">Duluth1</strain>
        <tissue evidence="1">Whole animal</tissue>
    </source>
</reference>
<reference evidence="1" key="2">
    <citation type="submission" date="2020-11" db="EMBL/GenBank/DDBJ databases">
        <authorList>
            <person name="McCartney M.A."/>
            <person name="Auch B."/>
            <person name="Kono T."/>
            <person name="Mallez S."/>
            <person name="Becker A."/>
            <person name="Gohl D.M."/>
            <person name="Silverstein K.A.T."/>
            <person name="Koren S."/>
            <person name="Bechman K.B."/>
            <person name="Herman A."/>
            <person name="Abrahante J.E."/>
            <person name="Garbe J."/>
        </authorList>
    </citation>
    <scope>NUCLEOTIDE SEQUENCE</scope>
    <source>
        <strain evidence="1">Duluth1</strain>
        <tissue evidence="1">Whole animal</tissue>
    </source>
</reference>
<proteinExistence type="predicted"/>
<name>A0A9D4KK96_DREPO</name>
<evidence type="ECO:0000313" key="1">
    <source>
        <dbReference type="EMBL" id="KAH3841176.1"/>
    </source>
</evidence>
<dbReference type="Proteomes" id="UP000828390">
    <property type="component" value="Unassembled WGS sequence"/>
</dbReference>
<dbReference type="AlphaFoldDB" id="A0A9D4KK96"/>
<protein>
    <submittedName>
        <fullName evidence="1">Uncharacterized protein</fullName>
    </submittedName>
</protein>
<dbReference type="EMBL" id="JAIWYP010000004">
    <property type="protein sequence ID" value="KAH3841176.1"/>
    <property type="molecule type" value="Genomic_DNA"/>
</dbReference>
<keyword evidence="2" id="KW-1185">Reference proteome</keyword>
<comment type="caution">
    <text evidence="1">The sequence shown here is derived from an EMBL/GenBank/DDBJ whole genome shotgun (WGS) entry which is preliminary data.</text>
</comment>
<accession>A0A9D4KK96</accession>